<reference evidence="17 18" key="1">
    <citation type="submission" date="2016-09" db="EMBL/GenBank/DDBJ databases">
        <authorList>
            <person name="Capua I."/>
            <person name="De Benedictis P."/>
            <person name="Joannis T."/>
            <person name="Lombin L.H."/>
            <person name="Cattoli G."/>
        </authorList>
    </citation>
    <scope>NUCLEOTIDE SEQUENCE [LARGE SCALE GENOMIC DNA]</scope>
    <source>
        <strain evidence="17 18">A7P-90m</strain>
    </source>
</reference>
<keyword evidence="7 15" id="KW-0378">Hydrolase</keyword>
<dbReference type="OrthoDB" id="9795347at2"/>
<dbReference type="NCBIfam" id="TIGR01354">
    <property type="entry name" value="cyt_deam_tetra"/>
    <property type="match status" value="1"/>
</dbReference>
<dbReference type="CDD" id="cd01283">
    <property type="entry name" value="cytidine_deaminase"/>
    <property type="match status" value="1"/>
</dbReference>
<evidence type="ECO:0000256" key="11">
    <source>
        <dbReference type="ARBA" id="ARBA00049558"/>
    </source>
</evidence>
<dbReference type="STRING" id="1640674.SAMN05216323_10039"/>
<evidence type="ECO:0000256" key="9">
    <source>
        <dbReference type="ARBA" id="ARBA00032005"/>
    </source>
</evidence>
<dbReference type="NCBIfam" id="NF004064">
    <property type="entry name" value="PRK05578.1"/>
    <property type="match status" value="1"/>
</dbReference>
<dbReference type="EC" id="3.5.4.5" evidence="4 15"/>
<name>A0A1G6GPW2_9BACT</name>
<dbReference type="InterPro" id="IPR002125">
    <property type="entry name" value="CMP_dCMP_dom"/>
</dbReference>
<feature type="binding site" evidence="14">
    <location>
        <position position="115"/>
    </location>
    <ligand>
        <name>Zn(2+)</name>
        <dbReference type="ChEBI" id="CHEBI:29105"/>
        <note>catalytic</note>
    </ligand>
</feature>
<dbReference type="GO" id="GO:0072527">
    <property type="term" value="P:pyrimidine-containing compound metabolic process"/>
    <property type="evidence" value="ECO:0007669"/>
    <property type="project" value="UniProtKB-ARBA"/>
</dbReference>
<dbReference type="Gene3D" id="3.40.140.10">
    <property type="entry name" value="Cytidine Deaminase, domain 2"/>
    <property type="match status" value="1"/>
</dbReference>
<evidence type="ECO:0000256" key="10">
    <source>
        <dbReference type="ARBA" id="ARBA00049252"/>
    </source>
</evidence>
<evidence type="ECO:0000256" key="13">
    <source>
        <dbReference type="PIRSR" id="PIRSR606262-2"/>
    </source>
</evidence>
<dbReference type="PROSITE" id="PS00903">
    <property type="entry name" value="CYT_DCMP_DEAMINASES_1"/>
    <property type="match status" value="1"/>
</dbReference>
<dbReference type="EMBL" id="FMYP01000003">
    <property type="protein sequence ID" value="SDB84072.1"/>
    <property type="molecule type" value="Genomic_DNA"/>
</dbReference>
<comment type="cofactor">
    <cofactor evidence="1 14 15">
        <name>Zn(2+)</name>
        <dbReference type="ChEBI" id="CHEBI:29105"/>
    </cofactor>
</comment>
<feature type="domain" description="CMP/dCMP-type deaminase" evidence="16">
    <location>
        <begin position="21"/>
        <end position="157"/>
    </location>
</feature>
<comment type="function">
    <text evidence="2 15">This enzyme scavenges exogenous and endogenous cytidine and 2'-deoxycytidine for UMP synthesis.</text>
</comment>
<dbReference type="InterPro" id="IPR016192">
    <property type="entry name" value="APOBEC/CMP_deaminase_Zn-bd"/>
</dbReference>
<evidence type="ECO:0000256" key="4">
    <source>
        <dbReference type="ARBA" id="ARBA00012783"/>
    </source>
</evidence>
<dbReference type="InterPro" id="IPR016193">
    <property type="entry name" value="Cytidine_deaminase-like"/>
</dbReference>
<evidence type="ECO:0000256" key="7">
    <source>
        <dbReference type="ARBA" id="ARBA00022801"/>
    </source>
</evidence>
<comment type="catalytic activity">
    <reaction evidence="11 15">
        <text>cytidine + H2O + H(+) = uridine + NH4(+)</text>
        <dbReference type="Rhea" id="RHEA:16069"/>
        <dbReference type="ChEBI" id="CHEBI:15377"/>
        <dbReference type="ChEBI" id="CHEBI:15378"/>
        <dbReference type="ChEBI" id="CHEBI:16704"/>
        <dbReference type="ChEBI" id="CHEBI:17562"/>
        <dbReference type="ChEBI" id="CHEBI:28938"/>
        <dbReference type="EC" id="3.5.4.5"/>
    </reaction>
</comment>
<organism evidence="17 18">
    <name type="scientific">Williamwhitmania taraxaci</name>
    <dbReference type="NCBI Taxonomy" id="1640674"/>
    <lineage>
        <taxon>Bacteria</taxon>
        <taxon>Pseudomonadati</taxon>
        <taxon>Bacteroidota</taxon>
        <taxon>Bacteroidia</taxon>
        <taxon>Bacteroidales</taxon>
        <taxon>Williamwhitmaniaceae</taxon>
        <taxon>Williamwhitmania</taxon>
    </lineage>
</organism>
<dbReference type="PANTHER" id="PTHR11644:SF2">
    <property type="entry name" value="CYTIDINE DEAMINASE"/>
    <property type="match status" value="1"/>
</dbReference>
<dbReference type="PROSITE" id="PS51747">
    <property type="entry name" value="CYT_DCMP_DEAMINASES_2"/>
    <property type="match status" value="1"/>
</dbReference>
<evidence type="ECO:0000256" key="5">
    <source>
        <dbReference type="ARBA" id="ARBA00018266"/>
    </source>
</evidence>
<dbReference type="GO" id="GO:0042802">
    <property type="term" value="F:identical protein binding"/>
    <property type="evidence" value="ECO:0007669"/>
    <property type="project" value="UniProtKB-ARBA"/>
</dbReference>
<dbReference type="PANTHER" id="PTHR11644">
    <property type="entry name" value="CYTIDINE DEAMINASE"/>
    <property type="match status" value="1"/>
</dbReference>
<feature type="active site" description="Proton donor" evidence="12">
    <location>
        <position position="75"/>
    </location>
</feature>
<feature type="binding site" evidence="14">
    <location>
        <position position="73"/>
    </location>
    <ligand>
        <name>Zn(2+)</name>
        <dbReference type="ChEBI" id="CHEBI:29105"/>
        <note>catalytic</note>
    </ligand>
</feature>
<gene>
    <name evidence="17" type="ORF">SAMN05216323_10039</name>
</gene>
<feature type="binding site" evidence="14">
    <location>
        <position position="112"/>
    </location>
    <ligand>
        <name>Zn(2+)</name>
        <dbReference type="ChEBI" id="CHEBI:29105"/>
        <note>catalytic</note>
    </ligand>
</feature>
<comment type="similarity">
    <text evidence="3 15">Belongs to the cytidine and deoxycytidylate deaminase family.</text>
</comment>
<dbReference type="Pfam" id="PF00383">
    <property type="entry name" value="dCMP_cyt_deam_1"/>
    <property type="match status" value="1"/>
</dbReference>
<evidence type="ECO:0000256" key="8">
    <source>
        <dbReference type="ARBA" id="ARBA00022833"/>
    </source>
</evidence>
<keyword evidence="18" id="KW-1185">Reference proteome</keyword>
<evidence type="ECO:0000256" key="6">
    <source>
        <dbReference type="ARBA" id="ARBA00022723"/>
    </source>
</evidence>
<keyword evidence="8 14" id="KW-0862">Zinc</keyword>
<evidence type="ECO:0000256" key="1">
    <source>
        <dbReference type="ARBA" id="ARBA00001947"/>
    </source>
</evidence>
<protein>
    <recommendedName>
        <fullName evidence="5 15">Cytidine deaminase</fullName>
        <ecNumber evidence="4 15">3.5.4.5</ecNumber>
    </recommendedName>
    <alternativeName>
        <fullName evidence="9 15">Cytidine aminohydrolase</fullName>
    </alternativeName>
</protein>
<dbReference type="GO" id="GO:0008270">
    <property type="term" value="F:zinc ion binding"/>
    <property type="evidence" value="ECO:0007669"/>
    <property type="project" value="UniProtKB-UniRule"/>
</dbReference>
<evidence type="ECO:0000259" key="16">
    <source>
        <dbReference type="PROSITE" id="PS51747"/>
    </source>
</evidence>
<dbReference type="SUPFAM" id="SSF53927">
    <property type="entry name" value="Cytidine deaminase-like"/>
    <property type="match status" value="1"/>
</dbReference>
<dbReference type="GO" id="GO:0004126">
    <property type="term" value="F:cytidine deaminase activity"/>
    <property type="evidence" value="ECO:0007669"/>
    <property type="project" value="UniProtKB-UniRule"/>
</dbReference>
<evidence type="ECO:0000256" key="3">
    <source>
        <dbReference type="ARBA" id="ARBA00006576"/>
    </source>
</evidence>
<dbReference type="InterPro" id="IPR050202">
    <property type="entry name" value="Cyt/Deoxycyt_deaminase"/>
</dbReference>
<dbReference type="AlphaFoldDB" id="A0A1G6GPW2"/>
<evidence type="ECO:0000313" key="18">
    <source>
        <dbReference type="Proteomes" id="UP000199452"/>
    </source>
</evidence>
<comment type="catalytic activity">
    <reaction evidence="10 15">
        <text>2'-deoxycytidine + H2O + H(+) = 2'-deoxyuridine + NH4(+)</text>
        <dbReference type="Rhea" id="RHEA:13433"/>
        <dbReference type="ChEBI" id="CHEBI:15377"/>
        <dbReference type="ChEBI" id="CHEBI:15378"/>
        <dbReference type="ChEBI" id="CHEBI:15698"/>
        <dbReference type="ChEBI" id="CHEBI:16450"/>
        <dbReference type="ChEBI" id="CHEBI:28938"/>
        <dbReference type="EC" id="3.5.4.5"/>
    </reaction>
</comment>
<evidence type="ECO:0000256" key="15">
    <source>
        <dbReference type="RuleBase" id="RU364006"/>
    </source>
</evidence>
<proteinExistence type="inferred from homology"/>
<feature type="binding site" evidence="13">
    <location>
        <begin position="62"/>
        <end position="68"/>
    </location>
    <ligand>
        <name>substrate</name>
    </ligand>
</feature>
<dbReference type="GO" id="GO:0005829">
    <property type="term" value="C:cytosol"/>
    <property type="evidence" value="ECO:0007669"/>
    <property type="project" value="TreeGrafter"/>
</dbReference>
<dbReference type="InterPro" id="IPR006262">
    <property type="entry name" value="Cyt_deam_tetra"/>
</dbReference>
<keyword evidence="6 14" id="KW-0479">Metal-binding</keyword>
<dbReference type="RefSeq" id="WP_092434559.1">
    <property type="nucleotide sequence ID" value="NZ_FMYP01000003.1"/>
</dbReference>
<sequence>MRESEILVKYFEYDSPTELASDYQVLVEKAKDATKDAYAPYSKFRVGAAVLLENGEIITGTNQENAAYPSGLCAERVAIFYANSKYPSQAIKAIAVASFYNGKFNETPVYPCGSCRQVLLETQNRFNKPMDIIMYGSNSIQIVKSARLLLPLCFDVDLKAKD</sequence>
<accession>A0A1G6GPW2</accession>
<evidence type="ECO:0000313" key="17">
    <source>
        <dbReference type="EMBL" id="SDB84072.1"/>
    </source>
</evidence>
<dbReference type="GO" id="GO:0055086">
    <property type="term" value="P:nucleobase-containing small molecule metabolic process"/>
    <property type="evidence" value="ECO:0007669"/>
    <property type="project" value="UniProtKB-ARBA"/>
</dbReference>
<evidence type="ECO:0000256" key="12">
    <source>
        <dbReference type="PIRSR" id="PIRSR606262-1"/>
    </source>
</evidence>
<dbReference type="Proteomes" id="UP000199452">
    <property type="component" value="Unassembled WGS sequence"/>
</dbReference>
<evidence type="ECO:0000256" key="2">
    <source>
        <dbReference type="ARBA" id="ARBA00003949"/>
    </source>
</evidence>
<evidence type="ECO:0000256" key="14">
    <source>
        <dbReference type="PIRSR" id="PIRSR606262-3"/>
    </source>
</evidence>